<dbReference type="EMBL" id="REFW01000001">
    <property type="protein sequence ID" value="RMB61413.1"/>
    <property type="molecule type" value="Genomic_DNA"/>
</dbReference>
<protein>
    <submittedName>
        <fullName evidence="2">Uncharacterized protein</fullName>
    </submittedName>
</protein>
<dbReference type="Proteomes" id="UP000275256">
    <property type="component" value="Unassembled WGS sequence"/>
</dbReference>
<accession>A0A3M0GIH6</accession>
<keyword evidence="3" id="KW-1185">Reference proteome</keyword>
<dbReference type="AlphaFoldDB" id="A0A3M0GIH6"/>
<proteinExistence type="predicted"/>
<evidence type="ECO:0000256" key="1">
    <source>
        <dbReference type="SAM" id="MobiDB-lite"/>
    </source>
</evidence>
<organism evidence="2 3">
    <name type="scientific">Tessaracoccus antarcticus</name>
    <dbReference type="NCBI Taxonomy" id="2479848"/>
    <lineage>
        <taxon>Bacteria</taxon>
        <taxon>Bacillati</taxon>
        <taxon>Actinomycetota</taxon>
        <taxon>Actinomycetes</taxon>
        <taxon>Propionibacteriales</taxon>
        <taxon>Propionibacteriaceae</taxon>
        <taxon>Tessaracoccus</taxon>
    </lineage>
</organism>
<comment type="caution">
    <text evidence="2">The sequence shown here is derived from an EMBL/GenBank/DDBJ whole genome shotgun (WGS) entry which is preliminary data.</text>
</comment>
<reference evidence="2 3" key="1">
    <citation type="submission" date="2018-10" db="EMBL/GenBank/DDBJ databases">
        <title>Tessaracoccus antarcticuss sp. nov., isolated from sediment.</title>
        <authorList>
            <person name="Zhou L.Y."/>
            <person name="Du Z.J."/>
        </authorList>
    </citation>
    <scope>NUCLEOTIDE SEQUENCE [LARGE SCALE GENOMIC DNA]</scope>
    <source>
        <strain evidence="2 3">JDX10</strain>
    </source>
</reference>
<evidence type="ECO:0000313" key="2">
    <source>
        <dbReference type="EMBL" id="RMB61413.1"/>
    </source>
</evidence>
<feature type="region of interest" description="Disordered" evidence="1">
    <location>
        <begin position="14"/>
        <end position="67"/>
    </location>
</feature>
<gene>
    <name evidence="2" type="ORF">EAX62_01790</name>
</gene>
<name>A0A3M0GIH6_9ACTN</name>
<sequence>MAAVAGVLILLVGCTTPDPPAPSQEVTSPAITSTPASPPAGSATPSDVEEMDWGPFPPKNLDAPKDLSDPQFPQTVLTFELDSESGDAASRDVFYADRAAGVSMLASITLGRESYRGAVELLADPAYQGQAVCGHPTATPDQIECVMVGAEHVLTVGTAAESSLQDVAAFAEAIYAVL</sequence>
<evidence type="ECO:0000313" key="3">
    <source>
        <dbReference type="Proteomes" id="UP000275256"/>
    </source>
</evidence>
<feature type="compositionally biased region" description="Low complexity" evidence="1">
    <location>
        <begin position="27"/>
        <end position="46"/>
    </location>
</feature>